<sequence length="89" mass="10203">MANDKKATHLTVRIDPELKKAATAVVNELGMDLNTAITIFLTQMVRDRGLPFTPTTLPIETRLALREADLSERLRTYRTTDEMWRDLDD</sequence>
<dbReference type="PIRSF" id="PIRSF003108">
    <property type="entry name" value="DinJ"/>
    <property type="match status" value="1"/>
</dbReference>
<accession>A0ABW4CEN4</accession>
<dbReference type="PANTHER" id="PTHR38781">
    <property type="entry name" value="ANTITOXIN DINJ-RELATED"/>
    <property type="match status" value="1"/>
</dbReference>
<evidence type="ECO:0000313" key="3">
    <source>
        <dbReference type="EMBL" id="MFD1429252.1"/>
    </source>
</evidence>
<comment type="similarity">
    <text evidence="1">Belongs to the RelB/DinJ antitoxin family.</text>
</comment>
<comment type="caution">
    <text evidence="3">The sequence shown here is derived from an EMBL/GenBank/DDBJ whole genome shotgun (WGS) entry which is preliminary data.</text>
</comment>
<evidence type="ECO:0000256" key="1">
    <source>
        <dbReference type="ARBA" id="ARBA00010562"/>
    </source>
</evidence>
<evidence type="ECO:0000313" key="4">
    <source>
        <dbReference type="Proteomes" id="UP001597196"/>
    </source>
</evidence>
<gene>
    <name evidence="3" type="ORF">ACFQ4P_03175</name>
</gene>
<organism evidence="3 4">
    <name type="scientific">Lacticaseibacillus mingshuiensis</name>
    <dbReference type="NCBI Taxonomy" id="2799574"/>
    <lineage>
        <taxon>Bacteria</taxon>
        <taxon>Bacillati</taxon>
        <taxon>Bacillota</taxon>
        <taxon>Bacilli</taxon>
        <taxon>Lactobacillales</taxon>
        <taxon>Lactobacillaceae</taxon>
        <taxon>Lacticaseibacillus</taxon>
    </lineage>
</organism>
<keyword evidence="2" id="KW-1277">Toxin-antitoxin system</keyword>
<dbReference type="InterPro" id="IPR007337">
    <property type="entry name" value="RelB/DinJ"/>
</dbReference>
<dbReference type="Pfam" id="PF04221">
    <property type="entry name" value="RelB"/>
    <property type="match status" value="1"/>
</dbReference>
<evidence type="ECO:0000256" key="2">
    <source>
        <dbReference type="ARBA" id="ARBA00022649"/>
    </source>
</evidence>
<keyword evidence="4" id="KW-1185">Reference proteome</keyword>
<reference evidence="4" key="1">
    <citation type="journal article" date="2019" name="Int. J. Syst. Evol. Microbiol.">
        <title>The Global Catalogue of Microorganisms (GCM) 10K type strain sequencing project: providing services to taxonomists for standard genome sequencing and annotation.</title>
        <authorList>
            <consortium name="The Broad Institute Genomics Platform"/>
            <consortium name="The Broad Institute Genome Sequencing Center for Infectious Disease"/>
            <person name="Wu L."/>
            <person name="Ma J."/>
        </authorList>
    </citation>
    <scope>NUCLEOTIDE SEQUENCE [LARGE SCALE GENOMIC DNA]</scope>
    <source>
        <strain evidence="4">CCM 8980</strain>
    </source>
</reference>
<name>A0ABW4CEN4_9LACO</name>
<proteinExistence type="inferred from homology"/>
<dbReference type="NCBIfam" id="TIGR02384">
    <property type="entry name" value="RelB_DinJ"/>
    <property type="match status" value="1"/>
</dbReference>
<dbReference type="InterPro" id="IPR013321">
    <property type="entry name" value="Arc_rbn_hlx_hlx"/>
</dbReference>
<dbReference type="InterPro" id="IPR026262">
    <property type="entry name" value="DinJ"/>
</dbReference>
<dbReference type="PANTHER" id="PTHR38781:SF1">
    <property type="entry name" value="ANTITOXIN DINJ-RELATED"/>
    <property type="match status" value="1"/>
</dbReference>
<dbReference type="Proteomes" id="UP001597196">
    <property type="component" value="Unassembled WGS sequence"/>
</dbReference>
<protein>
    <submittedName>
        <fullName evidence="3">Type II toxin-antitoxin system RelB/DinJ family antitoxin</fullName>
    </submittedName>
</protein>
<dbReference type="Gene3D" id="1.10.1220.10">
    <property type="entry name" value="Met repressor-like"/>
    <property type="match status" value="1"/>
</dbReference>
<dbReference type="EMBL" id="JBHTOC010000003">
    <property type="protein sequence ID" value="MFD1429252.1"/>
    <property type="molecule type" value="Genomic_DNA"/>
</dbReference>
<dbReference type="RefSeq" id="WP_203626187.1">
    <property type="nucleotide sequence ID" value="NZ_BOLQ01000002.1"/>
</dbReference>